<evidence type="ECO:0000313" key="3">
    <source>
        <dbReference type="Proteomes" id="UP001175228"/>
    </source>
</evidence>
<name>A0AA39Q842_9AGAR</name>
<evidence type="ECO:0000256" key="1">
    <source>
        <dbReference type="SAM" id="MobiDB-lite"/>
    </source>
</evidence>
<dbReference type="EMBL" id="JAUEPU010000014">
    <property type="protein sequence ID" value="KAK0496673.1"/>
    <property type="molecule type" value="Genomic_DNA"/>
</dbReference>
<reference evidence="2" key="1">
    <citation type="submission" date="2023-06" db="EMBL/GenBank/DDBJ databases">
        <authorList>
            <consortium name="Lawrence Berkeley National Laboratory"/>
            <person name="Ahrendt S."/>
            <person name="Sahu N."/>
            <person name="Indic B."/>
            <person name="Wong-Bajracharya J."/>
            <person name="Merenyi Z."/>
            <person name="Ke H.-M."/>
            <person name="Monk M."/>
            <person name="Kocsube S."/>
            <person name="Drula E."/>
            <person name="Lipzen A."/>
            <person name="Balint B."/>
            <person name="Henrissat B."/>
            <person name="Andreopoulos B."/>
            <person name="Martin F.M."/>
            <person name="Harder C.B."/>
            <person name="Rigling D."/>
            <person name="Ford K.L."/>
            <person name="Foster G.D."/>
            <person name="Pangilinan J."/>
            <person name="Papanicolaou A."/>
            <person name="Barry K."/>
            <person name="LaButti K."/>
            <person name="Viragh M."/>
            <person name="Koriabine M."/>
            <person name="Yan M."/>
            <person name="Riley R."/>
            <person name="Champramary S."/>
            <person name="Plett K.L."/>
            <person name="Tsai I.J."/>
            <person name="Slot J."/>
            <person name="Sipos G."/>
            <person name="Plett J."/>
            <person name="Nagy L.G."/>
            <person name="Grigoriev I.V."/>
        </authorList>
    </citation>
    <scope>NUCLEOTIDE SEQUENCE</scope>
    <source>
        <strain evidence="2">HWK02</strain>
    </source>
</reference>
<feature type="compositionally biased region" description="Basic and acidic residues" evidence="1">
    <location>
        <begin position="55"/>
        <end position="71"/>
    </location>
</feature>
<accession>A0AA39Q842</accession>
<feature type="region of interest" description="Disordered" evidence="1">
    <location>
        <begin position="23"/>
        <end position="74"/>
    </location>
</feature>
<dbReference type="AlphaFoldDB" id="A0AA39Q842"/>
<keyword evidence="3" id="KW-1185">Reference proteome</keyword>
<proteinExistence type="predicted"/>
<protein>
    <submittedName>
        <fullName evidence="2">Uncharacterized protein</fullName>
    </submittedName>
</protein>
<organism evidence="2 3">
    <name type="scientific">Armillaria luteobubalina</name>
    <dbReference type="NCBI Taxonomy" id="153913"/>
    <lineage>
        <taxon>Eukaryota</taxon>
        <taxon>Fungi</taxon>
        <taxon>Dikarya</taxon>
        <taxon>Basidiomycota</taxon>
        <taxon>Agaricomycotina</taxon>
        <taxon>Agaricomycetes</taxon>
        <taxon>Agaricomycetidae</taxon>
        <taxon>Agaricales</taxon>
        <taxon>Marasmiineae</taxon>
        <taxon>Physalacriaceae</taxon>
        <taxon>Armillaria</taxon>
    </lineage>
</organism>
<comment type="caution">
    <text evidence="2">The sequence shown here is derived from an EMBL/GenBank/DDBJ whole genome shotgun (WGS) entry which is preliminary data.</text>
</comment>
<gene>
    <name evidence="2" type="ORF">EDD18DRAFT_1385783</name>
</gene>
<sequence length="225" mass="25017">MPVGPMRLSYMPNVGYLFTLKTAGDNASDNSSRAQKQRWQSDREDVTSEGFYQGEEDRPHGPWSAEHHCLQDESEAEPASAVANLYLSRNPKRYRVRSGDTDRRRRDPISWLRKGTRKLRRAGLKKLSYICSTAFNGGSLSIFVSSNLDASPNAPQSKRLKGNDELSPIDEPFCAMPGDVGQASTHSADLIRTRFNLEDYNYIAPCMLAGCSEGDVVFSCARNTG</sequence>
<feature type="compositionally biased region" description="Polar residues" evidence="1">
    <location>
        <begin position="25"/>
        <end position="38"/>
    </location>
</feature>
<dbReference type="Proteomes" id="UP001175228">
    <property type="component" value="Unassembled WGS sequence"/>
</dbReference>
<evidence type="ECO:0000313" key="2">
    <source>
        <dbReference type="EMBL" id="KAK0496673.1"/>
    </source>
</evidence>